<feature type="transmembrane region" description="Helical" evidence="5">
    <location>
        <begin position="30"/>
        <end position="48"/>
    </location>
</feature>
<dbReference type="PANTHER" id="PTHR43027">
    <property type="entry name" value="DOXORUBICIN RESISTANCE ABC TRANSPORTER PERMEASE PROTEIN DRRC-RELATED"/>
    <property type="match status" value="1"/>
</dbReference>
<evidence type="ECO:0000256" key="4">
    <source>
        <dbReference type="ARBA" id="ARBA00023136"/>
    </source>
</evidence>
<accession>A0A1T4LFW0</accession>
<proteinExistence type="inferred from homology"/>
<dbReference type="InterPro" id="IPR013525">
    <property type="entry name" value="ABC2_TM"/>
</dbReference>
<name>A0A1T4LFW0_9HYPH</name>
<gene>
    <name evidence="7" type="ORF">SAMN02745126_01529</name>
</gene>
<dbReference type="PROSITE" id="PS51012">
    <property type="entry name" value="ABC_TM2"/>
    <property type="match status" value="1"/>
</dbReference>
<sequence>MSGSVGRIHALVLRHIYIWRSSVMRLVDTIYWPAVQMVMWGFMTQYLLPQASFVAQAGGILLSGLLLWEVVVRGNLSLSIAFLEEMWSRNLGHLFVSPIRSWEMATGIIIAALLRTLLGLIPVSLMAWAFFGFSIYSLGLPLLAFFAILQMFSWSIGLAMSGLIMRVGQSAETFAWAAVFILMPISGVYYPISVLPHWLQVLSYGLPTSYVFEGMRAILLQHTVHWHLLGLAFALSVAYLVAGFQIFLWFFRASRRAGSLLSQGE</sequence>
<dbReference type="RefSeq" id="WP_085933153.1">
    <property type="nucleotide sequence ID" value="NZ_FUWJ01000001.1"/>
</dbReference>
<dbReference type="InterPro" id="IPR052902">
    <property type="entry name" value="ABC-2_transporter"/>
</dbReference>
<dbReference type="PIRSF" id="PIRSF006648">
    <property type="entry name" value="DrrB"/>
    <property type="match status" value="1"/>
</dbReference>
<evidence type="ECO:0000256" key="3">
    <source>
        <dbReference type="ARBA" id="ARBA00022989"/>
    </source>
</evidence>
<keyword evidence="8" id="KW-1185">Reference proteome</keyword>
<dbReference type="InterPro" id="IPR047817">
    <property type="entry name" value="ABC2_TM_bact-type"/>
</dbReference>
<feature type="transmembrane region" description="Helical" evidence="5">
    <location>
        <begin position="226"/>
        <end position="251"/>
    </location>
</feature>
<dbReference type="EMBL" id="FUWJ01000001">
    <property type="protein sequence ID" value="SJZ53530.1"/>
    <property type="molecule type" value="Genomic_DNA"/>
</dbReference>
<feature type="transmembrane region" description="Helical" evidence="5">
    <location>
        <begin position="60"/>
        <end position="83"/>
    </location>
</feature>
<dbReference type="Proteomes" id="UP000190092">
    <property type="component" value="Unassembled WGS sequence"/>
</dbReference>
<feature type="transmembrane region" description="Helical" evidence="5">
    <location>
        <begin position="173"/>
        <end position="192"/>
    </location>
</feature>
<evidence type="ECO:0000313" key="7">
    <source>
        <dbReference type="EMBL" id="SJZ53530.1"/>
    </source>
</evidence>
<feature type="domain" description="ABC transmembrane type-2" evidence="6">
    <location>
        <begin position="24"/>
        <end position="250"/>
    </location>
</feature>
<protein>
    <recommendedName>
        <fullName evidence="5">Transport permease protein</fullName>
    </recommendedName>
</protein>
<dbReference type="GO" id="GO:0140359">
    <property type="term" value="F:ABC-type transporter activity"/>
    <property type="evidence" value="ECO:0007669"/>
    <property type="project" value="InterPro"/>
</dbReference>
<dbReference type="InterPro" id="IPR000412">
    <property type="entry name" value="ABC_2_transport"/>
</dbReference>
<dbReference type="STRING" id="225324.SAMN02745126_01529"/>
<feature type="transmembrane region" description="Helical" evidence="5">
    <location>
        <begin position="142"/>
        <end position="161"/>
    </location>
</feature>
<evidence type="ECO:0000256" key="1">
    <source>
        <dbReference type="ARBA" id="ARBA00004141"/>
    </source>
</evidence>
<evidence type="ECO:0000256" key="2">
    <source>
        <dbReference type="ARBA" id="ARBA00022692"/>
    </source>
</evidence>
<dbReference type="AlphaFoldDB" id="A0A1T4LFW0"/>
<evidence type="ECO:0000313" key="8">
    <source>
        <dbReference type="Proteomes" id="UP000190092"/>
    </source>
</evidence>
<dbReference type="Pfam" id="PF01061">
    <property type="entry name" value="ABC2_membrane"/>
    <property type="match status" value="1"/>
</dbReference>
<keyword evidence="5" id="KW-1003">Cell membrane</keyword>
<keyword evidence="2 5" id="KW-0812">Transmembrane</keyword>
<organism evidence="7 8">
    <name type="scientific">Enhydrobacter aerosaccus</name>
    <dbReference type="NCBI Taxonomy" id="225324"/>
    <lineage>
        <taxon>Bacteria</taxon>
        <taxon>Pseudomonadati</taxon>
        <taxon>Pseudomonadota</taxon>
        <taxon>Alphaproteobacteria</taxon>
        <taxon>Hyphomicrobiales</taxon>
        <taxon>Enhydrobacter</taxon>
    </lineage>
</organism>
<evidence type="ECO:0000256" key="5">
    <source>
        <dbReference type="RuleBase" id="RU361157"/>
    </source>
</evidence>
<dbReference type="OrthoDB" id="9786643at2"/>
<keyword evidence="3 5" id="KW-1133">Transmembrane helix</keyword>
<keyword evidence="4 5" id="KW-0472">Membrane</keyword>
<evidence type="ECO:0000259" key="6">
    <source>
        <dbReference type="PROSITE" id="PS51012"/>
    </source>
</evidence>
<dbReference type="PANTHER" id="PTHR43027:SF1">
    <property type="entry name" value="DOXORUBICIN RESISTANCE ABC TRANSPORTER PERMEASE PROTEIN DRRC-RELATED"/>
    <property type="match status" value="1"/>
</dbReference>
<reference evidence="8" key="1">
    <citation type="submission" date="2017-02" db="EMBL/GenBank/DDBJ databases">
        <authorList>
            <person name="Varghese N."/>
            <person name="Submissions S."/>
        </authorList>
    </citation>
    <scope>NUCLEOTIDE SEQUENCE [LARGE SCALE GENOMIC DNA]</scope>
    <source>
        <strain evidence="8">ATCC 27094</strain>
    </source>
</reference>
<feature type="transmembrane region" description="Helical" evidence="5">
    <location>
        <begin position="104"/>
        <end position="130"/>
    </location>
</feature>
<comment type="subcellular location">
    <subcellularLocation>
        <location evidence="5">Cell inner membrane</location>
        <topology evidence="5">Multi-pass membrane protein</topology>
    </subcellularLocation>
    <subcellularLocation>
        <location evidence="1">Membrane</location>
        <topology evidence="1">Multi-pass membrane protein</topology>
    </subcellularLocation>
</comment>
<keyword evidence="5" id="KW-0813">Transport</keyword>
<dbReference type="GO" id="GO:0043190">
    <property type="term" value="C:ATP-binding cassette (ABC) transporter complex"/>
    <property type="evidence" value="ECO:0007669"/>
    <property type="project" value="InterPro"/>
</dbReference>
<comment type="similarity">
    <text evidence="5">Belongs to the ABC-2 integral membrane protein family.</text>
</comment>